<reference evidence="1 2" key="1">
    <citation type="journal article" date="2015" name="Genome Announc.">
        <title>Expanding the biotechnology potential of lactobacilli through comparative genomics of 213 strains and associated genera.</title>
        <authorList>
            <person name="Sun Z."/>
            <person name="Harris H.M."/>
            <person name="McCann A."/>
            <person name="Guo C."/>
            <person name="Argimon S."/>
            <person name="Zhang W."/>
            <person name="Yang X."/>
            <person name="Jeffery I.B."/>
            <person name="Cooney J.C."/>
            <person name="Kagawa T.F."/>
            <person name="Liu W."/>
            <person name="Song Y."/>
            <person name="Salvetti E."/>
            <person name="Wrobel A."/>
            <person name="Rasinkangas P."/>
            <person name="Parkhill J."/>
            <person name="Rea M.C."/>
            <person name="O'Sullivan O."/>
            <person name="Ritari J."/>
            <person name="Douillard F.P."/>
            <person name="Paul Ross R."/>
            <person name="Yang R."/>
            <person name="Briner A.E."/>
            <person name="Felis G.E."/>
            <person name="de Vos W.M."/>
            <person name="Barrangou R."/>
            <person name="Klaenhammer T.R."/>
            <person name="Caufield P.W."/>
            <person name="Cui Y."/>
            <person name="Zhang H."/>
            <person name="O'Toole P.W."/>
        </authorList>
    </citation>
    <scope>NUCLEOTIDE SEQUENCE [LARGE SCALE GENOMIC DNA]</scope>
    <source>
        <strain evidence="1 2">DSM 20183</strain>
    </source>
</reference>
<dbReference type="Proteomes" id="UP000050929">
    <property type="component" value="Unassembled WGS sequence"/>
</dbReference>
<name>A0A0R1J9J4_9LACO</name>
<evidence type="ECO:0000313" key="1">
    <source>
        <dbReference type="EMBL" id="KRK64338.1"/>
    </source>
</evidence>
<dbReference type="EMBL" id="AZDG01000013">
    <property type="protein sequence ID" value="KRK64338.1"/>
    <property type="molecule type" value="Genomic_DNA"/>
</dbReference>
<proteinExistence type="predicted"/>
<keyword evidence="2" id="KW-1185">Reference proteome</keyword>
<dbReference type="RefSeq" id="WP_057766064.1">
    <property type="nucleotide sequence ID" value="NZ_AZDG01000013.1"/>
</dbReference>
<sequence>MNLKEMKTIELNRYPEFEENTPVYAIRELQAARNRAITIATYSMLQYQTIKQLPKDTMSYYRDESLEQDLQELMELSKSVSETLSTKLEIANRKMGAY</sequence>
<organism evidence="1 2">
    <name type="scientific">Companilactobacillus tucceti DSM 20183</name>
    <dbReference type="NCBI Taxonomy" id="1423811"/>
    <lineage>
        <taxon>Bacteria</taxon>
        <taxon>Bacillati</taxon>
        <taxon>Bacillota</taxon>
        <taxon>Bacilli</taxon>
        <taxon>Lactobacillales</taxon>
        <taxon>Lactobacillaceae</taxon>
        <taxon>Companilactobacillus</taxon>
    </lineage>
</organism>
<accession>A0A0R1J9J4</accession>
<gene>
    <name evidence="1" type="ORF">FC72_GL000506</name>
</gene>
<evidence type="ECO:0000313" key="2">
    <source>
        <dbReference type="Proteomes" id="UP000050929"/>
    </source>
</evidence>
<comment type="caution">
    <text evidence="1">The sequence shown here is derived from an EMBL/GenBank/DDBJ whole genome shotgun (WGS) entry which is preliminary data.</text>
</comment>
<dbReference type="STRING" id="1423811.FC72_GL000506"/>
<dbReference type="PATRIC" id="fig|1423811.3.peg.510"/>
<dbReference type="AlphaFoldDB" id="A0A0R1J9J4"/>
<protein>
    <submittedName>
        <fullName evidence="1">Uncharacterized protein</fullName>
    </submittedName>
</protein>